<keyword evidence="1" id="KW-1133">Transmembrane helix</keyword>
<dbReference type="Proteomes" id="UP001152300">
    <property type="component" value="Unassembled WGS sequence"/>
</dbReference>
<dbReference type="AlphaFoldDB" id="A0A9X0DGF0"/>
<gene>
    <name evidence="2" type="ORF">OCU04_009752</name>
</gene>
<reference evidence="2" key="1">
    <citation type="submission" date="2022-11" db="EMBL/GenBank/DDBJ databases">
        <title>Genome Resource of Sclerotinia nivalis Strain SnTB1, a Plant Pathogen Isolated from American Ginseng.</title>
        <authorList>
            <person name="Fan S."/>
        </authorList>
    </citation>
    <scope>NUCLEOTIDE SEQUENCE</scope>
    <source>
        <strain evidence="2">SnTB1</strain>
    </source>
</reference>
<keyword evidence="1" id="KW-0812">Transmembrane</keyword>
<dbReference type="EMBL" id="JAPEIS010000011">
    <property type="protein sequence ID" value="KAJ8061969.1"/>
    <property type="molecule type" value="Genomic_DNA"/>
</dbReference>
<evidence type="ECO:0000313" key="2">
    <source>
        <dbReference type="EMBL" id="KAJ8061969.1"/>
    </source>
</evidence>
<name>A0A9X0DGF0_9HELO</name>
<comment type="caution">
    <text evidence="2">The sequence shown here is derived from an EMBL/GenBank/DDBJ whole genome shotgun (WGS) entry which is preliminary data.</text>
</comment>
<proteinExistence type="predicted"/>
<evidence type="ECO:0000256" key="1">
    <source>
        <dbReference type="SAM" id="Phobius"/>
    </source>
</evidence>
<keyword evidence="3" id="KW-1185">Reference proteome</keyword>
<sequence>MSNFPYIPTTLLTTTYPAGIKTLTEGIIPNATPVTNAISTLSDTSVYAHVTIIEVLLPSGSDSRLTSTYDYDATITAIKTNYVVPITYTPYRIAAKPKTGHIARTVVNAILNPTDVATDSLASASSVNEPFLMNYCYTTTCSTVLTTATCEPTWAYPGFDYSSSSSSSNSDSDNYNDPYYCSSLTYYCGNHTLLIIAICVPICWVTPWLLIGLLESWLSFKGIMLGKQRKRGVPYAWCCISLLFLYCTGPTYMEKSREEQGRLEGLWSEMGIRRKLGLWCKWGFRST</sequence>
<dbReference type="OrthoDB" id="3795566at2759"/>
<organism evidence="2 3">
    <name type="scientific">Sclerotinia nivalis</name>
    <dbReference type="NCBI Taxonomy" id="352851"/>
    <lineage>
        <taxon>Eukaryota</taxon>
        <taxon>Fungi</taxon>
        <taxon>Dikarya</taxon>
        <taxon>Ascomycota</taxon>
        <taxon>Pezizomycotina</taxon>
        <taxon>Leotiomycetes</taxon>
        <taxon>Helotiales</taxon>
        <taxon>Sclerotiniaceae</taxon>
        <taxon>Sclerotinia</taxon>
    </lineage>
</organism>
<keyword evidence="1" id="KW-0472">Membrane</keyword>
<protein>
    <submittedName>
        <fullName evidence="2">Uncharacterized protein</fullName>
    </submittedName>
</protein>
<feature type="transmembrane region" description="Helical" evidence="1">
    <location>
        <begin position="193"/>
        <end position="214"/>
    </location>
</feature>
<feature type="transmembrane region" description="Helical" evidence="1">
    <location>
        <begin position="235"/>
        <end position="253"/>
    </location>
</feature>
<evidence type="ECO:0000313" key="3">
    <source>
        <dbReference type="Proteomes" id="UP001152300"/>
    </source>
</evidence>
<accession>A0A9X0DGF0</accession>